<feature type="active site" description="Proton acceptor" evidence="7">
    <location>
        <position position="22"/>
    </location>
</feature>
<evidence type="ECO:0000256" key="6">
    <source>
        <dbReference type="ARBA" id="ARBA00050038"/>
    </source>
</evidence>
<dbReference type="CDD" id="cd00462">
    <property type="entry name" value="PTH"/>
    <property type="match status" value="1"/>
</dbReference>
<comment type="function">
    <text evidence="7">Catalyzes the release of premature peptidyl moieties from peptidyl-tRNA molecules trapped in stalled 50S ribosomal subunits, and thus maintains levels of free tRNAs and 50S ribosomes.</text>
</comment>
<evidence type="ECO:0000256" key="7">
    <source>
        <dbReference type="HAMAP-Rule" id="MF_00083"/>
    </source>
</evidence>
<dbReference type="NCBIfam" id="TIGR00447">
    <property type="entry name" value="pth"/>
    <property type="match status" value="1"/>
</dbReference>
<feature type="binding site" evidence="7">
    <location>
        <position position="116"/>
    </location>
    <ligand>
        <name>tRNA</name>
        <dbReference type="ChEBI" id="CHEBI:17843"/>
    </ligand>
</feature>
<dbReference type="EMBL" id="CP133548">
    <property type="protein sequence ID" value="WMS87067.1"/>
    <property type="molecule type" value="Genomic_DNA"/>
</dbReference>
<reference evidence="10 11" key="1">
    <citation type="submission" date="2023-08" db="EMBL/GenBank/DDBJ databases">
        <title>Pleionea litopenaei sp. nov., isolated from stomach of juvenile Litopenaeus vannamei.</title>
        <authorList>
            <person name="Rho A.M."/>
            <person name="Hwang C.Y."/>
        </authorList>
    </citation>
    <scope>NUCLEOTIDE SEQUENCE [LARGE SCALE GENOMIC DNA]</scope>
    <source>
        <strain evidence="10 11">HL-JVS1</strain>
    </source>
</reference>
<dbReference type="PANTHER" id="PTHR17224">
    <property type="entry name" value="PEPTIDYL-TRNA HYDROLASE"/>
    <property type="match status" value="1"/>
</dbReference>
<dbReference type="Gene3D" id="3.40.50.1470">
    <property type="entry name" value="Peptidyl-tRNA hydrolase"/>
    <property type="match status" value="1"/>
</dbReference>
<dbReference type="GO" id="GO:0000049">
    <property type="term" value="F:tRNA binding"/>
    <property type="evidence" value="ECO:0007669"/>
    <property type="project" value="UniProtKB-UniRule"/>
</dbReference>
<keyword evidence="3 7" id="KW-0378">Hydrolase</keyword>
<keyword evidence="4 7" id="KW-0694">RNA-binding</keyword>
<protein>
    <recommendedName>
        <fullName evidence="6 7">Peptidyl-tRNA hydrolase</fullName>
        <shortName evidence="7">Pth</shortName>
        <ecNumber evidence="1 7">3.1.1.29</ecNumber>
    </recommendedName>
</protein>
<evidence type="ECO:0000256" key="2">
    <source>
        <dbReference type="ARBA" id="ARBA00022555"/>
    </source>
</evidence>
<dbReference type="RefSeq" id="WP_309202206.1">
    <property type="nucleotide sequence ID" value="NZ_CP133548.1"/>
</dbReference>
<dbReference type="AlphaFoldDB" id="A0AA51X697"/>
<dbReference type="EC" id="3.1.1.29" evidence="1 7"/>
<dbReference type="InterPro" id="IPR018171">
    <property type="entry name" value="Pept_tRNA_hydro_CS"/>
</dbReference>
<evidence type="ECO:0000256" key="5">
    <source>
        <dbReference type="ARBA" id="ARBA00038063"/>
    </source>
</evidence>
<evidence type="ECO:0000256" key="1">
    <source>
        <dbReference type="ARBA" id="ARBA00013260"/>
    </source>
</evidence>
<evidence type="ECO:0000313" key="11">
    <source>
        <dbReference type="Proteomes" id="UP001239782"/>
    </source>
</evidence>
<comment type="catalytic activity">
    <reaction evidence="7 8">
        <text>an N-acyl-L-alpha-aminoacyl-tRNA + H2O = an N-acyl-L-amino acid + a tRNA + H(+)</text>
        <dbReference type="Rhea" id="RHEA:54448"/>
        <dbReference type="Rhea" id="RHEA-COMP:10123"/>
        <dbReference type="Rhea" id="RHEA-COMP:13883"/>
        <dbReference type="ChEBI" id="CHEBI:15377"/>
        <dbReference type="ChEBI" id="CHEBI:15378"/>
        <dbReference type="ChEBI" id="CHEBI:59874"/>
        <dbReference type="ChEBI" id="CHEBI:78442"/>
        <dbReference type="ChEBI" id="CHEBI:138191"/>
        <dbReference type="EC" id="3.1.1.29"/>
    </reaction>
</comment>
<feature type="site" description="Discriminates between blocked and unblocked aminoacyl-tRNA" evidence="7">
    <location>
        <position position="12"/>
    </location>
</feature>
<dbReference type="InterPro" id="IPR001328">
    <property type="entry name" value="Pept_tRNA_hydro"/>
</dbReference>
<dbReference type="GO" id="GO:0005737">
    <property type="term" value="C:cytoplasm"/>
    <property type="evidence" value="ECO:0007669"/>
    <property type="project" value="UniProtKB-SubCell"/>
</dbReference>
<proteinExistence type="inferred from homology"/>
<dbReference type="Proteomes" id="UP001239782">
    <property type="component" value="Chromosome"/>
</dbReference>
<dbReference type="GO" id="GO:0004045">
    <property type="term" value="F:peptidyl-tRNA hydrolase activity"/>
    <property type="evidence" value="ECO:0007669"/>
    <property type="project" value="UniProtKB-UniRule"/>
</dbReference>
<keyword evidence="11" id="KW-1185">Reference proteome</keyword>
<dbReference type="GO" id="GO:0006515">
    <property type="term" value="P:protein quality control for misfolded or incompletely synthesized proteins"/>
    <property type="evidence" value="ECO:0007669"/>
    <property type="project" value="UniProtKB-UniRule"/>
</dbReference>
<dbReference type="HAMAP" id="MF_00083">
    <property type="entry name" value="Pept_tRNA_hydro_bact"/>
    <property type="match status" value="1"/>
</dbReference>
<dbReference type="PROSITE" id="PS01195">
    <property type="entry name" value="PEPT_TRNA_HYDROL_1"/>
    <property type="match status" value="1"/>
</dbReference>
<dbReference type="SUPFAM" id="SSF53178">
    <property type="entry name" value="Peptidyl-tRNA hydrolase-like"/>
    <property type="match status" value="1"/>
</dbReference>
<comment type="subunit">
    <text evidence="7">Monomer.</text>
</comment>
<feature type="binding site" evidence="7">
    <location>
        <position position="17"/>
    </location>
    <ligand>
        <name>tRNA</name>
        <dbReference type="ChEBI" id="CHEBI:17843"/>
    </ligand>
</feature>
<organism evidence="10 11">
    <name type="scientific">Pleionea litopenaei</name>
    <dbReference type="NCBI Taxonomy" id="3070815"/>
    <lineage>
        <taxon>Bacteria</taxon>
        <taxon>Pseudomonadati</taxon>
        <taxon>Pseudomonadota</taxon>
        <taxon>Gammaproteobacteria</taxon>
        <taxon>Oceanospirillales</taxon>
        <taxon>Pleioneaceae</taxon>
        <taxon>Pleionea</taxon>
    </lineage>
</organism>
<dbReference type="PROSITE" id="PS01196">
    <property type="entry name" value="PEPT_TRNA_HYDROL_2"/>
    <property type="match status" value="1"/>
</dbReference>
<comment type="subcellular location">
    <subcellularLocation>
        <location evidence="7">Cytoplasm</location>
    </subcellularLocation>
</comment>
<feature type="binding site" evidence="7">
    <location>
        <position position="70"/>
    </location>
    <ligand>
        <name>tRNA</name>
        <dbReference type="ChEBI" id="CHEBI:17843"/>
    </ligand>
</feature>
<evidence type="ECO:0000256" key="9">
    <source>
        <dbReference type="RuleBase" id="RU004320"/>
    </source>
</evidence>
<sequence>MSTIKLIVGLANPGPQYQDTRHNAGAWFVEQLARSFNIPLNDDTKHFGLLGRGLINQHDVRLLIPTTFMNLSGKSVASVANFFKIDVDEILVAHDELDIKPGEIRLKKGGGHGGHNGLRDIISQMANQRDFYRLRVGIGHPGDKSKVTGFVLGKPSNTERERIDDAVYEAVRSIDDIISGRFDKAMQYLHSLKIGQSN</sequence>
<evidence type="ECO:0000256" key="4">
    <source>
        <dbReference type="ARBA" id="ARBA00022884"/>
    </source>
</evidence>
<dbReference type="Pfam" id="PF01195">
    <property type="entry name" value="Pept_tRNA_hydro"/>
    <property type="match status" value="1"/>
</dbReference>
<dbReference type="InterPro" id="IPR036416">
    <property type="entry name" value="Pept_tRNA_hydro_sf"/>
</dbReference>
<comment type="similarity">
    <text evidence="5 7 9">Belongs to the PTH family.</text>
</comment>
<dbReference type="FunFam" id="3.40.50.1470:FF:000001">
    <property type="entry name" value="Peptidyl-tRNA hydrolase"/>
    <property type="match status" value="1"/>
</dbReference>
<dbReference type="KEGG" id="plei:Q9312_17810"/>
<dbReference type="PANTHER" id="PTHR17224:SF1">
    <property type="entry name" value="PEPTIDYL-TRNA HYDROLASE"/>
    <property type="match status" value="1"/>
</dbReference>
<dbReference type="GO" id="GO:0072344">
    <property type="term" value="P:rescue of stalled ribosome"/>
    <property type="evidence" value="ECO:0007669"/>
    <property type="project" value="UniProtKB-UniRule"/>
</dbReference>
<keyword evidence="2 7" id="KW-0820">tRNA-binding</keyword>
<gene>
    <name evidence="7 10" type="primary">pth</name>
    <name evidence="10" type="ORF">Q9312_17810</name>
</gene>
<feature type="binding site" evidence="7">
    <location>
        <position position="68"/>
    </location>
    <ligand>
        <name>tRNA</name>
        <dbReference type="ChEBI" id="CHEBI:17843"/>
    </ligand>
</feature>
<name>A0AA51X697_9GAMM</name>
<evidence type="ECO:0000256" key="8">
    <source>
        <dbReference type="RuleBase" id="RU000673"/>
    </source>
</evidence>
<accession>A0AA51X697</accession>
<feature type="site" description="Stabilizes the basic form of H active site to accept a proton" evidence="7">
    <location>
        <position position="95"/>
    </location>
</feature>
<comment type="function">
    <text evidence="7">Hydrolyzes ribosome-free peptidyl-tRNAs (with 1 or more amino acids incorporated), which drop off the ribosome during protein synthesis, or as a result of ribosome stalling.</text>
</comment>
<evidence type="ECO:0000313" key="10">
    <source>
        <dbReference type="EMBL" id="WMS87067.1"/>
    </source>
</evidence>
<keyword evidence="7" id="KW-0963">Cytoplasm</keyword>
<evidence type="ECO:0000256" key="3">
    <source>
        <dbReference type="ARBA" id="ARBA00022801"/>
    </source>
</evidence>